<keyword evidence="1" id="KW-0863">Zinc-finger</keyword>
<feature type="compositionally biased region" description="Polar residues" evidence="2">
    <location>
        <begin position="87"/>
        <end position="104"/>
    </location>
</feature>
<accession>A0AAD6CHW0</accession>
<evidence type="ECO:0000256" key="2">
    <source>
        <dbReference type="SAM" id="MobiDB-lite"/>
    </source>
</evidence>
<gene>
    <name evidence="4" type="ORF">N7494_013221</name>
</gene>
<dbReference type="Gene3D" id="3.30.160.60">
    <property type="entry name" value="Classic Zinc Finger"/>
    <property type="match status" value="1"/>
</dbReference>
<keyword evidence="1" id="KW-0862">Zinc</keyword>
<proteinExistence type="predicted"/>
<evidence type="ECO:0000313" key="4">
    <source>
        <dbReference type="EMBL" id="KAJ5522907.1"/>
    </source>
</evidence>
<evidence type="ECO:0000313" key="5">
    <source>
        <dbReference type="Proteomes" id="UP001220324"/>
    </source>
</evidence>
<feature type="region of interest" description="Disordered" evidence="2">
    <location>
        <begin position="75"/>
        <end position="128"/>
    </location>
</feature>
<evidence type="ECO:0000256" key="1">
    <source>
        <dbReference type="PROSITE-ProRule" id="PRU00042"/>
    </source>
</evidence>
<sequence>MDITCTCYYDHVHTPAQSPDTTFLYRSVDDSELVPQLPLYIPTGNHVAQNYSSGEVEEDWLLGVDLSVPIMVDAHDMGEAPDPGQTIHLQSSEKGLRPQRNNKCSPPPKKPKRAVSKVPSRQPQRTLRCEDCGKSFKRETYLIRHSERMHPTVRKTNAFGR</sequence>
<dbReference type="PROSITE" id="PS50157">
    <property type="entry name" value="ZINC_FINGER_C2H2_2"/>
    <property type="match status" value="1"/>
</dbReference>
<dbReference type="PROSITE" id="PS00028">
    <property type="entry name" value="ZINC_FINGER_C2H2_1"/>
    <property type="match status" value="1"/>
</dbReference>
<dbReference type="EMBL" id="JAQIZZ010000011">
    <property type="protein sequence ID" value="KAJ5522907.1"/>
    <property type="molecule type" value="Genomic_DNA"/>
</dbReference>
<dbReference type="InterPro" id="IPR013087">
    <property type="entry name" value="Znf_C2H2_type"/>
</dbReference>
<dbReference type="Proteomes" id="UP001220324">
    <property type="component" value="Unassembled WGS sequence"/>
</dbReference>
<protein>
    <recommendedName>
        <fullName evidence="3">C2H2-type domain-containing protein</fullName>
    </recommendedName>
</protein>
<keyword evidence="5" id="KW-1185">Reference proteome</keyword>
<comment type="caution">
    <text evidence="4">The sequence shown here is derived from an EMBL/GenBank/DDBJ whole genome shotgun (WGS) entry which is preliminary data.</text>
</comment>
<keyword evidence="1" id="KW-0479">Metal-binding</keyword>
<feature type="domain" description="C2H2-type" evidence="3">
    <location>
        <begin position="127"/>
        <end position="155"/>
    </location>
</feature>
<dbReference type="GO" id="GO:0008270">
    <property type="term" value="F:zinc ion binding"/>
    <property type="evidence" value="ECO:0007669"/>
    <property type="project" value="UniProtKB-KW"/>
</dbReference>
<organism evidence="4 5">
    <name type="scientific">Penicillium frequentans</name>
    <dbReference type="NCBI Taxonomy" id="3151616"/>
    <lineage>
        <taxon>Eukaryota</taxon>
        <taxon>Fungi</taxon>
        <taxon>Dikarya</taxon>
        <taxon>Ascomycota</taxon>
        <taxon>Pezizomycotina</taxon>
        <taxon>Eurotiomycetes</taxon>
        <taxon>Eurotiomycetidae</taxon>
        <taxon>Eurotiales</taxon>
        <taxon>Aspergillaceae</taxon>
        <taxon>Penicillium</taxon>
    </lineage>
</organism>
<reference evidence="4 5" key="1">
    <citation type="journal article" date="2023" name="IMA Fungus">
        <title>Comparative genomic study of the Penicillium genus elucidates a diverse pangenome and 15 lateral gene transfer events.</title>
        <authorList>
            <person name="Petersen C."/>
            <person name="Sorensen T."/>
            <person name="Nielsen M.R."/>
            <person name="Sondergaard T.E."/>
            <person name="Sorensen J.L."/>
            <person name="Fitzpatrick D.A."/>
            <person name="Frisvad J.C."/>
            <person name="Nielsen K.L."/>
        </authorList>
    </citation>
    <scope>NUCLEOTIDE SEQUENCE [LARGE SCALE GENOMIC DNA]</scope>
    <source>
        <strain evidence="4 5">IBT 35679</strain>
    </source>
</reference>
<dbReference type="SMART" id="SM00355">
    <property type="entry name" value="ZnF_C2H2"/>
    <property type="match status" value="1"/>
</dbReference>
<dbReference type="AlphaFoldDB" id="A0AAD6CHW0"/>
<evidence type="ECO:0000259" key="3">
    <source>
        <dbReference type="PROSITE" id="PS50157"/>
    </source>
</evidence>
<name>A0AAD6CHW0_9EURO</name>